<sequence length="418" mass="43627">MPVTVSATLAANEEIAERRRAGAPVLPMAFGEAGLPVLPELREALAAGGDRNAYGPVAGGPDLRAAAAGYWERRGLPTDPGQVVSGPGSKPLLFALLLALGGDVVVPRPSWVSYAAQARMLGGRPIGVPTPPGQGGVPEPELLTRAVVEARRAGRTVRSVIVTLPDNPTGTLASRGAVRRLCGAARDLDLVVISDEIYRDLVYEGQPPFVSPTAFAPERTVVTTALSKNLALGGWRLGVARLPDSELGEALRAELLGIGSEIWSSASGPVQQAAAYAFAEPPEVVARVAASRRLHARVAAAVTDRFVGSGAIVVPPQAAFYLYPDLEAWRARLGADHGIDTGAGLSRHLLRAYGLGVLPAVEFGEGERALRLRVATSLLYGETAEQREEALAADDPVALPWIAGSLDRLSEVLADVAG</sequence>
<keyword evidence="8" id="KW-1185">Reference proteome</keyword>
<dbReference type="RefSeq" id="WP_106251538.1">
    <property type="nucleotide sequence ID" value="NZ_PVZC01000009.1"/>
</dbReference>
<dbReference type="InterPro" id="IPR015424">
    <property type="entry name" value="PyrdxlP-dep_Trfase"/>
</dbReference>
<gene>
    <name evidence="7" type="ORF">CLV72_10964</name>
</gene>
<comment type="similarity">
    <text evidence="2">Belongs to the class-I pyridoxal-phosphate-dependent aminotransferase family.</text>
</comment>
<feature type="domain" description="Aminotransferase class I/classII large" evidence="6">
    <location>
        <begin position="37"/>
        <end position="376"/>
    </location>
</feature>
<evidence type="ECO:0000256" key="1">
    <source>
        <dbReference type="ARBA" id="ARBA00001933"/>
    </source>
</evidence>
<dbReference type="GO" id="GO:0030170">
    <property type="term" value="F:pyridoxal phosphate binding"/>
    <property type="evidence" value="ECO:0007669"/>
    <property type="project" value="InterPro"/>
</dbReference>
<comment type="cofactor">
    <cofactor evidence="1">
        <name>pyridoxal 5'-phosphate</name>
        <dbReference type="ChEBI" id="CHEBI:597326"/>
    </cofactor>
</comment>
<organism evidence="7 8">
    <name type="scientific">Allonocardiopsis opalescens</name>
    <dbReference type="NCBI Taxonomy" id="1144618"/>
    <lineage>
        <taxon>Bacteria</taxon>
        <taxon>Bacillati</taxon>
        <taxon>Actinomycetota</taxon>
        <taxon>Actinomycetes</taxon>
        <taxon>Streptosporangiales</taxon>
        <taxon>Allonocardiopsis</taxon>
    </lineage>
</organism>
<dbReference type="EMBL" id="PVZC01000009">
    <property type="protein sequence ID" value="PRX95456.1"/>
    <property type="molecule type" value="Genomic_DNA"/>
</dbReference>
<name>A0A2T0PV91_9ACTN</name>
<protein>
    <recommendedName>
        <fullName evidence="6">Aminotransferase class I/classII large domain-containing protein</fullName>
    </recommendedName>
</protein>
<dbReference type="Proteomes" id="UP000237846">
    <property type="component" value="Unassembled WGS sequence"/>
</dbReference>
<dbReference type="InterPro" id="IPR015422">
    <property type="entry name" value="PyrdxlP-dep_Trfase_small"/>
</dbReference>
<dbReference type="GO" id="GO:0008483">
    <property type="term" value="F:transaminase activity"/>
    <property type="evidence" value="ECO:0007669"/>
    <property type="project" value="UniProtKB-KW"/>
</dbReference>
<comment type="caution">
    <text evidence="7">The sequence shown here is derived from an EMBL/GenBank/DDBJ whole genome shotgun (WGS) entry which is preliminary data.</text>
</comment>
<dbReference type="InterPro" id="IPR050596">
    <property type="entry name" value="AspAT/PAT-like"/>
</dbReference>
<dbReference type="Pfam" id="PF00155">
    <property type="entry name" value="Aminotran_1_2"/>
    <property type="match status" value="1"/>
</dbReference>
<dbReference type="OrthoDB" id="2192472at2"/>
<dbReference type="SUPFAM" id="SSF53383">
    <property type="entry name" value="PLP-dependent transferases"/>
    <property type="match status" value="1"/>
</dbReference>
<dbReference type="PANTHER" id="PTHR46383:SF1">
    <property type="entry name" value="ASPARTATE AMINOTRANSFERASE"/>
    <property type="match status" value="1"/>
</dbReference>
<proteinExistence type="inferred from homology"/>
<evidence type="ECO:0000259" key="6">
    <source>
        <dbReference type="Pfam" id="PF00155"/>
    </source>
</evidence>
<evidence type="ECO:0000256" key="3">
    <source>
        <dbReference type="ARBA" id="ARBA00022576"/>
    </source>
</evidence>
<dbReference type="InterPro" id="IPR015421">
    <property type="entry name" value="PyrdxlP-dep_Trfase_major"/>
</dbReference>
<keyword evidence="4" id="KW-0808">Transferase</keyword>
<dbReference type="Gene3D" id="3.40.640.10">
    <property type="entry name" value="Type I PLP-dependent aspartate aminotransferase-like (Major domain)"/>
    <property type="match status" value="1"/>
</dbReference>
<dbReference type="CDD" id="cd00609">
    <property type="entry name" value="AAT_like"/>
    <property type="match status" value="1"/>
</dbReference>
<dbReference type="PANTHER" id="PTHR46383">
    <property type="entry name" value="ASPARTATE AMINOTRANSFERASE"/>
    <property type="match status" value="1"/>
</dbReference>
<accession>A0A2T0PV91</accession>
<dbReference type="AlphaFoldDB" id="A0A2T0PV91"/>
<keyword evidence="5" id="KW-0663">Pyridoxal phosphate</keyword>
<keyword evidence="3" id="KW-0032">Aminotransferase</keyword>
<dbReference type="InterPro" id="IPR004839">
    <property type="entry name" value="Aminotransferase_I/II_large"/>
</dbReference>
<evidence type="ECO:0000313" key="7">
    <source>
        <dbReference type="EMBL" id="PRX95456.1"/>
    </source>
</evidence>
<evidence type="ECO:0000256" key="5">
    <source>
        <dbReference type="ARBA" id="ARBA00022898"/>
    </source>
</evidence>
<evidence type="ECO:0000313" key="8">
    <source>
        <dbReference type="Proteomes" id="UP000237846"/>
    </source>
</evidence>
<reference evidence="7 8" key="1">
    <citation type="submission" date="2018-03" db="EMBL/GenBank/DDBJ databases">
        <title>Genomic Encyclopedia of Archaeal and Bacterial Type Strains, Phase II (KMG-II): from individual species to whole genera.</title>
        <authorList>
            <person name="Goeker M."/>
        </authorList>
    </citation>
    <scope>NUCLEOTIDE SEQUENCE [LARGE SCALE GENOMIC DNA]</scope>
    <source>
        <strain evidence="7 8">DSM 45601</strain>
    </source>
</reference>
<evidence type="ECO:0000256" key="2">
    <source>
        <dbReference type="ARBA" id="ARBA00007441"/>
    </source>
</evidence>
<dbReference type="GO" id="GO:0006520">
    <property type="term" value="P:amino acid metabolic process"/>
    <property type="evidence" value="ECO:0007669"/>
    <property type="project" value="InterPro"/>
</dbReference>
<dbReference type="Gene3D" id="3.90.1150.10">
    <property type="entry name" value="Aspartate Aminotransferase, domain 1"/>
    <property type="match status" value="1"/>
</dbReference>
<evidence type="ECO:0000256" key="4">
    <source>
        <dbReference type="ARBA" id="ARBA00022679"/>
    </source>
</evidence>